<gene>
    <name evidence="2" type="ORF">N7530_009868</name>
</gene>
<dbReference type="OrthoDB" id="10334335at2759"/>
<comment type="caution">
    <text evidence="2">The sequence shown here is derived from an EMBL/GenBank/DDBJ whole genome shotgun (WGS) entry which is preliminary data.</text>
</comment>
<keyword evidence="3" id="KW-1185">Reference proteome</keyword>
<dbReference type="EMBL" id="JAPWDO010000006">
    <property type="protein sequence ID" value="KAJ5466081.1"/>
    <property type="molecule type" value="Genomic_DNA"/>
</dbReference>
<evidence type="ECO:0000313" key="3">
    <source>
        <dbReference type="Proteomes" id="UP001147760"/>
    </source>
</evidence>
<evidence type="ECO:0000313" key="2">
    <source>
        <dbReference type="EMBL" id="KAJ5466081.1"/>
    </source>
</evidence>
<evidence type="ECO:0000256" key="1">
    <source>
        <dbReference type="SAM" id="MobiDB-lite"/>
    </source>
</evidence>
<protein>
    <submittedName>
        <fullName evidence="2">Uncharacterized protein</fullName>
    </submittedName>
</protein>
<feature type="compositionally biased region" description="Basic and acidic residues" evidence="1">
    <location>
        <begin position="8"/>
        <end position="34"/>
    </location>
</feature>
<dbReference type="Proteomes" id="UP001147760">
    <property type="component" value="Unassembled WGS sequence"/>
</dbReference>
<proteinExistence type="predicted"/>
<sequence length="59" mass="6756">MPTSPDRYLGDDGFKSATHRADGLPRDRQRGRTIQEKGPIMTDWLKLLDTSRGVERKLD</sequence>
<organism evidence="2 3">
    <name type="scientific">Penicillium desertorum</name>
    <dbReference type="NCBI Taxonomy" id="1303715"/>
    <lineage>
        <taxon>Eukaryota</taxon>
        <taxon>Fungi</taxon>
        <taxon>Dikarya</taxon>
        <taxon>Ascomycota</taxon>
        <taxon>Pezizomycotina</taxon>
        <taxon>Eurotiomycetes</taxon>
        <taxon>Eurotiomycetidae</taxon>
        <taxon>Eurotiales</taxon>
        <taxon>Aspergillaceae</taxon>
        <taxon>Penicillium</taxon>
    </lineage>
</organism>
<reference evidence="2" key="1">
    <citation type="submission" date="2022-12" db="EMBL/GenBank/DDBJ databases">
        <authorList>
            <person name="Petersen C."/>
        </authorList>
    </citation>
    <scope>NUCLEOTIDE SEQUENCE</scope>
    <source>
        <strain evidence="2">IBT 17660</strain>
    </source>
</reference>
<dbReference type="AlphaFoldDB" id="A0A9W9WJE5"/>
<accession>A0A9W9WJE5</accession>
<feature type="region of interest" description="Disordered" evidence="1">
    <location>
        <begin position="1"/>
        <end position="34"/>
    </location>
</feature>
<reference evidence="2" key="2">
    <citation type="journal article" date="2023" name="IMA Fungus">
        <title>Comparative genomic study of the Penicillium genus elucidates a diverse pangenome and 15 lateral gene transfer events.</title>
        <authorList>
            <person name="Petersen C."/>
            <person name="Sorensen T."/>
            <person name="Nielsen M.R."/>
            <person name="Sondergaard T.E."/>
            <person name="Sorensen J.L."/>
            <person name="Fitzpatrick D.A."/>
            <person name="Frisvad J.C."/>
            <person name="Nielsen K.L."/>
        </authorList>
    </citation>
    <scope>NUCLEOTIDE SEQUENCE</scope>
    <source>
        <strain evidence="2">IBT 17660</strain>
    </source>
</reference>
<name>A0A9W9WJE5_9EURO</name>